<proteinExistence type="predicted"/>
<feature type="region of interest" description="Disordered" evidence="1">
    <location>
        <begin position="220"/>
        <end position="257"/>
    </location>
</feature>
<name>A0AAV0BJM8_PHAPC</name>
<feature type="compositionally biased region" description="Basic and acidic residues" evidence="1">
    <location>
        <begin position="723"/>
        <end position="735"/>
    </location>
</feature>
<feature type="region of interest" description="Disordered" evidence="1">
    <location>
        <begin position="421"/>
        <end position="457"/>
    </location>
</feature>
<protein>
    <submittedName>
        <fullName evidence="2">Expressed protein</fullName>
    </submittedName>
</protein>
<feature type="compositionally biased region" description="Polar residues" evidence="1">
    <location>
        <begin position="421"/>
        <end position="442"/>
    </location>
</feature>
<feature type="compositionally biased region" description="Polar residues" evidence="1">
    <location>
        <begin position="945"/>
        <end position="955"/>
    </location>
</feature>
<comment type="caution">
    <text evidence="2">The sequence shown here is derived from an EMBL/GenBank/DDBJ whole genome shotgun (WGS) entry which is preliminary data.</text>
</comment>
<dbReference type="AlphaFoldDB" id="A0AAV0BJM8"/>
<feature type="compositionally biased region" description="Low complexity" evidence="1">
    <location>
        <begin position="986"/>
        <end position="998"/>
    </location>
</feature>
<feature type="compositionally biased region" description="Polar residues" evidence="1">
    <location>
        <begin position="220"/>
        <end position="239"/>
    </location>
</feature>
<reference evidence="2" key="1">
    <citation type="submission" date="2022-06" db="EMBL/GenBank/DDBJ databases">
        <authorList>
            <consortium name="SYNGENTA / RWTH Aachen University"/>
        </authorList>
    </citation>
    <scope>NUCLEOTIDE SEQUENCE</scope>
</reference>
<sequence length="1055" mass="119471">MWIFEGKFYGLGETPSRSHEAPKRQRCLRPGNVYSVGRDKKNDFFLSNQLKFISRSNNPIELETGHWKTSQFHTENSSPYRLTLKNNGCPVIHMSVSNESIDLRKGGFFDIVHDCNLIRYDPDGNGFCWARLYWKPINICFSPLGPSQRKKTDTFKELGLRFTEARFPPDNTTHFLPMPLRPNLPTAYSLMKNIHIVCNSWLDSLIEMAKVKPANRLSQKSIESVNNRVSQRDIGSSNRLSRRPRSTTGGDETTEDLEARLGHQLSFSELEVDYTTSWSKLENPALEIKARGLREETLKFYQDPSKWWTNPTRSHIFSLFCIILIAPEDNEDLPFLMEGIRLGKGDVFHIKPGADNSEIKLILKEVHDLELKKESPLSFVLIKTHDVDSSSAIDSVLNEKLNSSVKTIDDLIYSIFKADSSSLTDQPSRDSIPSTSQSSKNHAQPLASPPSDKAQDENEIHSMVPSNFSKVLRDGSTANEDRELPLAVASSAPRRNLVRRADTRPYGTRMKGLDLLEDFDGSSQVDELERIRACAEAHGSEVFSTNPQAETVDLGSKLAEHSQPPEGTESAGSGSKDGPSLLETVQATPVRRLLKRKAHNQEVFNINKYMPLLGEEGDLDASTLACDRRPEDNLSSQSFYKRPRMGIETSSQLDAFPSHITRVEDHEVEQIEGPATRMIRIESSLKRKEPADFERGGDEDLAEDSQERFHKKPRNEQPTASIKRRDNIIVKEGTKATKSPRKPSASNSAKYHDKDDELSQDQYLTVKTTGKRLTAQELETNLEFNRLRISKPLVLLKNTQVPTQRMGWDEEDIQEKEIEEMDGWSREDRKNLNAESFFQVKYVKMLRKTQTGNLESLNDIGSSPNFKKFRPKNLASCNERASEVPRKSIKMETFRLNFGGSEELTASREKLKGKVTSNNKRKNLNSEDDELEEESGVVEFRKSTGRNTRLNSQKNHCGGTSRDPENSEDDSDNVNQSPKETDRTFRTTSRSSKSSKNKTVIDEFSGTMTKSSQVRRTSQVSRRKPGLSRKGIETPSESESEGDELAFKGFSTRRR</sequence>
<feature type="compositionally biased region" description="Low complexity" evidence="1">
    <location>
        <begin position="1011"/>
        <end position="1020"/>
    </location>
</feature>
<accession>A0AAV0BJM8</accession>
<feature type="region of interest" description="Disordered" evidence="1">
    <location>
        <begin position="539"/>
        <end position="581"/>
    </location>
</feature>
<dbReference type="EMBL" id="CALTRL010005775">
    <property type="protein sequence ID" value="CAH7686182.1"/>
    <property type="molecule type" value="Genomic_DNA"/>
</dbReference>
<gene>
    <name evidence="2" type="ORF">PPACK8108_LOCUS20798</name>
</gene>
<evidence type="ECO:0000313" key="2">
    <source>
        <dbReference type="EMBL" id="CAH7686182.1"/>
    </source>
</evidence>
<feature type="region of interest" description="Disordered" evidence="1">
    <location>
        <begin position="673"/>
        <end position="757"/>
    </location>
</feature>
<evidence type="ECO:0000313" key="3">
    <source>
        <dbReference type="Proteomes" id="UP001153365"/>
    </source>
</evidence>
<organism evidence="2 3">
    <name type="scientific">Phakopsora pachyrhizi</name>
    <name type="common">Asian soybean rust disease fungus</name>
    <dbReference type="NCBI Taxonomy" id="170000"/>
    <lineage>
        <taxon>Eukaryota</taxon>
        <taxon>Fungi</taxon>
        <taxon>Dikarya</taxon>
        <taxon>Basidiomycota</taxon>
        <taxon>Pucciniomycotina</taxon>
        <taxon>Pucciniomycetes</taxon>
        <taxon>Pucciniales</taxon>
        <taxon>Phakopsoraceae</taxon>
        <taxon>Phakopsora</taxon>
    </lineage>
</organism>
<feature type="compositionally biased region" description="Acidic residues" evidence="1">
    <location>
        <begin position="926"/>
        <end position="936"/>
    </location>
</feature>
<feature type="compositionally biased region" description="Basic and acidic residues" evidence="1">
    <location>
        <begin position="679"/>
        <end position="698"/>
    </location>
</feature>
<dbReference type="Proteomes" id="UP001153365">
    <property type="component" value="Unassembled WGS sequence"/>
</dbReference>
<evidence type="ECO:0000256" key="1">
    <source>
        <dbReference type="SAM" id="MobiDB-lite"/>
    </source>
</evidence>
<feature type="region of interest" description="Disordered" evidence="1">
    <location>
        <begin position="909"/>
        <end position="1055"/>
    </location>
</feature>
<keyword evidence="3" id="KW-1185">Reference proteome</keyword>